<gene>
    <name evidence="1" type="ORF">H7313_06715</name>
</gene>
<sequence length="77" mass="8840">MPQLSLYLDDPTMESLRANAAREDKTLSKFVAGVLRDHAESNLWPQGFFNLYGACDDDTFVEPPEIPWELDAPRKWL</sequence>
<protein>
    <submittedName>
        <fullName evidence="1">Antitoxin</fullName>
    </submittedName>
</protein>
<reference evidence="1 2" key="1">
    <citation type="submission" date="2020-08" db="EMBL/GenBank/DDBJ databases">
        <authorList>
            <person name="Liu C."/>
            <person name="Sun Q."/>
        </authorList>
    </citation>
    <scope>NUCLEOTIDE SEQUENCE [LARGE SCALE GENOMIC DNA]</scope>
    <source>
        <strain evidence="1 2">N22</strain>
    </source>
</reference>
<accession>A0A842JIW1</accession>
<evidence type="ECO:0000313" key="1">
    <source>
        <dbReference type="EMBL" id="MBC2889040.1"/>
    </source>
</evidence>
<keyword evidence="2" id="KW-1185">Reference proteome</keyword>
<comment type="caution">
    <text evidence="1">The sequence shown here is derived from an EMBL/GenBank/DDBJ whole genome shotgun (WGS) entry which is preliminary data.</text>
</comment>
<organism evidence="1 2">
    <name type="scientific">Gordonibacter massiliensis</name>
    <name type="common">ex Traore et al. 2017</name>
    <dbReference type="NCBI Taxonomy" id="1841863"/>
    <lineage>
        <taxon>Bacteria</taxon>
        <taxon>Bacillati</taxon>
        <taxon>Actinomycetota</taxon>
        <taxon>Coriobacteriia</taxon>
        <taxon>Eggerthellales</taxon>
        <taxon>Eggerthellaceae</taxon>
        <taxon>Gordonibacter</taxon>
    </lineage>
</organism>
<dbReference type="AlphaFoldDB" id="A0A842JIW1"/>
<proteinExistence type="predicted"/>
<dbReference type="RefSeq" id="WP_080144821.1">
    <property type="nucleotide sequence ID" value="NZ_JAASIO010000016.1"/>
</dbReference>
<evidence type="ECO:0000313" key="2">
    <source>
        <dbReference type="Proteomes" id="UP000587396"/>
    </source>
</evidence>
<dbReference type="EMBL" id="JACMSE010000003">
    <property type="protein sequence ID" value="MBC2889040.1"/>
    <property type="molecule type" value="Genomic_DNA"/>
</dbReference>
<dbReference type="Proteomes" id="UP000587396">
    <property type="component" value="Unassembled WGS sequence"/>
</dbReference>
<name>A0A842JIW1_9ACTN</name>